<gene>
    <name evidence="3" type="ORF">NRE15_05675</name>
</gene>
<dbReference type="GO" id="GO:0005524">
    <property type="term" value="F:ATP binding"/>
    <property type="evidence" value="ECO:0007669"/>
    <property type="project" value="UniProtKB-KW"/>
</dbReference>
<dbReference type="EMBL" id="CP102453">
    <property type="protein sequence ID" value="UUX35130.1"/>
    <property type="molecule type" value="Genomic_DNA"/>
</dbReference>
<dbReference type="InterPro" id="IPR038729">
    <property type="entry name" value="Rad50/SbcC_AAA"/>
</dbReference>
<keyword evidence="3" id="KW-0067">ATP-binding</keyword>
<feature type="domain" description="ATPase AAA-type core" evidence="1">
    <location>
        <begin position="281"/>
        <end position="386"/>
    </location>
</feature>
<name>A0ABY5P9U7_9LACT</name>
<evidence type="ECO:0000313" key="3">
    <source>
        <dbReference type="EMBL" id="UUX35130.1"/>
    </source>
</evidence>
<accession>A0ABY5P9U7</accession>
<reference evidence="3 4" key="1">
    <citation type="submission" date="2022-08" db="EMBL/GenBank/DDBJ databases">
        <title>Aerococcaceae sp. nov isolated from spoiled eye mask.</title>
        <authorList>
            <person name="Zhou G."/>
            <person name="Xie X.-B."/>
            <person name="Shi Q.-S."/>
            <person name="Wang Y.-S."/>
            <person name="Wen X."/>
            <person name="Peng H."/>
            <person name="Yang X.-J."/>
            <person name="Tao H.-B."/>
            <person name="Huang X.-M."/>
        </authorList>
    </citation>
    <scope>NUCLEOTIDE SEQUENCE [LARGE SCALE GENOMIC DNA]</scope>
    <source>
        <strain evidence="4">DM20194951</strain>
    </source>
</reference>
<evidence type="ECO:0000259" key="2">
    <source>
        <dbReference type="Pfam" id="PF13476"/>
    </source>
</evidence>
<dbReference type="InterPro" id="IPR003959">
    <property type="entry name" value="ATPase_AAA_core"/>
</dbReference>
<dbReference type="RefSeq" id="WP_313794623.1">
    <property type="nucleotide sequence ID" value="NZ_CP102453.1"/>
</dbReference>
<dbReference type="PANTHER" id="PTHR40396:SF1">
    <property type="entry name" value="ATPASE AAA-TYPE CORE DOMAIN-CONTAINING PROTEIN"/>
    <property type="match status" value="1"/>
</dbReference>
<dbReference type="Pfam" id="PF13304">
    <property type="entry name" value="AAA_21"/>
    <property type="match status" value="1"/>
</dbReference>
<proteinExistence type="predicted"/>
<dbReference type="Proteomes" id="UP001315967">
    <property type="component" value="Chromosome"/>
</dbReference>
<protein>
    <submittedName>
        <fullName evidence="3">ATP-binding protein</fullName>
    </submittedName>
</protein>
<evidence type="ECO:0000313" key="4">
    <source>
        <dbReference type="Proteomes" id="UP001315967"/>
    </source>
</evidence>
<dbReference type="PANTHER" id="PTHR40396">
    <property type="entry name" value="ATPASE-LIKE PROTEIN"/>
    <property type="match status" value="1"/>
</dbReference>
<keyword evidence="3" id="KW-0547">Nucleotide-binding</keyword>
<evidence type="ECO:0000259" key="1">
    <source>
        <dbReference type="Pfam" id="PF13304"/>
    </source>
</evidence>
<dbReference type="Gene3D" id="3.40.50.300">
    <property type="entry name" value="P-loop containing nucleotide triphosphate hydrolases"/>
    <property type="match status" value="1"/>
</dbReference>
<dbReference type="SUPFAM" id="SSF52540">
    <property type="entry name" value="P-loop containing nucleoside triphosphate hydrolases"/>
    <property type="match status" value="1"/>
</dbReference>
<dbReference type="Pfam" id="PF13476">
    <property type="entry name" value="AAA_23"/>
    <property type="match status" value="1"/>
</dbReference>
<sequence>MNIESIKLVDIQLKNLKNVDNGEINLTYNDEVLNMVGIYGQNGSGKTTVIDAINLCRNLLLGEELEEYFVDLLNNNTQSTVSVTFKINEERLISYSVILEKVSTLNEMKNYENRITILYESLETKELKNNSRTKNLITFSRNNKDKKPELKPVSYFRNNQTNRTMLNVAVKQSDKDQQSVIFSDVIKGTIEASKNKNLDELKECMEAIELIAKNIFVFDNKMSGLVYSQFYIPFLFSVVNKKGNQSEYYFGTIGLDALQSSLLEQQHYKVISAIIEQINLVLPQIIPKMKLVLHVYGEQVTETGEKGYRVELNSNRDGKQFPFRAESDGVKKIVSILSALIAGYNSRLAIVAIDELDSGVYEFLLGELLTVLSEGAKGQIIFTSHNLRPLETISERKIIFTTTDQSNRYVKAHNIKQSNNLRNVYLRDIQYKTGQHELYNTTSIAKIQRSFRKSSIIQEEGTDYE</sequence>
<keyword evidence="4" id="KW-1185">Reference proteome</keyword>
<dbReference type="InterPro" id="IPR027417">
    <property type="entry name" value="P-loop_NTPase"/>
</dbReference>
<feature type="domain" description="Rad50/SbcC-type AAA" evidence="2">
    <location>
        <begin position="11"/>
        <end position="279"/>
    </location>
</feature>
<organism evidence="3 4">
    <name type="scientific">Fundicoccus culcitae</name>
    <dbReference type="NCBI Taxonomy" id="2969821"/>
    <lineage>
        <taxon>Bacteria</taxon>
        <taxon>Bacillati</taxon>
        <taxon>Bacillota</taxon>
        <taxon>Bacilli</taxon>
        <taxon>Lactobacillales</taxon>
        <taxon>Aerococcaceae</taxon>
        <taxon>Fundicoccus</taxon>
    </lineage>
</organism>